<dbReference type="InterPro" id="IPR045187">
    <property type="entry name" value="CcO_II"/>
</dbReference>
<protein>
    <recommendedName>
        <fullName evidence="3">cytochrome-c oxidase</fullName>
        <ecNumber evidence="3">7.1.1.9</ecNumber>
    </recommendedName>
</protein>
<evidence type="ECO:0000256" key="7">
    <source>
        <dbReference type="ARBA" id="ARBA00022967"/>
    </source>
</evidence>
<keyword evidence="4" id="KW-0813">Transport</keyword>
<evidence type="ECO:0000259" key="13">
    <source>
        <dbReference type="PROSITE" id="PS50857"/>
    </source>
</evidence>
<dbReference type="PANTHER" id="PTHR22888:SF9">
    <property type="entry name" value="CYTOCHROME C OXIDASE SUBUNIT 2"/>
    <property type="match status" value="1"/>
</dbReference>
<evidence type="ECO:0000256" key="12">
    <source>
        <dbReference type="SAM" id="Phobius"/>
    </source>
</evidence>
<dbReference type="InterPro" id="IPR002429">
    <property type="entry name" value="CcO_II-like_C"/>
</dbReference>
<dbReference type="Pfam" id="PF00116">
    <property type="entry name" value="COX2"/>
    <property type="match status" value="1"/>
</dbReference>
<dbReference type="Gene3D" id="1.10.287.90">
    <property type="match status" value="1"/>
</dbReference>
<evidence type="ECO:0000256" key="8">
    <source>
        <dbReference type="ARBA" id="ARBA00022982"/>
    </source>
</evidence>
<comment type="subcellular location">
    <subcellularLocation>
        <location evidence="1">Membrane</location>
        <topology evidence="1">Multi-pass membrane protein</topology>
    </subcellularLocation>
</comment>
<dbReference type="RefSeq" id="WP_353567137.1">
    <property type="nucleotide sequence ID" value="NZ_BAABRI010000011.1"/>
</dbReference>
<proteinExistence type="inferred from homology"/>
<feature type="transmembrane region" description="Helical" evidence="12">
    <location>
        <begin position="29"/>
        <end position="52"/>
    </location>
</feature>
<sequence>MNSLSPSKFLGIPDAYSAHGGRVDHLIDVVHWLMIALFIGWTLFFLFSLVRYRRSVQQRASYHGVRNHLSTHIEIGIIILEAVLLLGFAFPMWKDRTDSWELVQKRDPVRVRVIGWQFGWTYHYAGADGRFGRIDHRLKTSSSDPGIDLADPNAQDDFTTSVLRLPKDRPAILNITSNDVIHNYSIVPMRVQQDAIPGREIPMWFTPTRTLETSVVCAQLCGEGHGNMAGQMEVIPAEAFDEWFKSQSDAAIERNTSKAPATAAR</sequence>
<evidence type="ECO:0000256" key="2">
    <source>
        <dbReference type="ARBA" id="ARBA00007866"/>
    </source>
</evidence>
<dbReference type="EMBL" id="BAABRI010000011">
    <property type="protein sequence ID" value="GAA5483012.1"/>
    <property type="molecule type" value="Genomic_DNA"/>
</dbReference>
<evidence type="ECO:0000256" key="9">
    <source>
        <dbReference type="ARBA" id="ARBA00022989"/>
    </source>
</evidence>
<feature type="domain" description="Cytochrome oxidase subunit II copper A binding" evidence="13">
    <location>
        <begin position="106"/>
        <end position="246"/>
    </location>
</feature>
<keyword evidence="7" id="KW-1278">Translocase</keyword>
<evidence type="ECO:0000313" key="15">
    <source>
        <dbReference type="Proteomes" id="UP001476282"/>
    </source>
</evidence>
<evidence type="ECO:0000256" key="5">
    <source>
        <dbReference type="ARBA" id="ARBA00022692"/>
    </source>
</evidence>
<feature type="transmembrane region" description="Helical" evidence="12">
    <location>
        <begin position="73"/>
        <end position="93"/>
    </location>
</feature>
<dbReference type="EC" id="7.1.1.9" evidence="3"/>
<gene>
    <name evidence="14" type="primary">coxM</name>
    <name evidence="14" type="ORF">Hsar01_02239</name>
</gene>
<dbReference type="PANTHER" id="PTHR22888">
    <property type="entry name" value="CYTOCHROME C OXIDASE, SUBUNIT II"/>
    <property type="match status" value="1"/>
</dbReference>
<dbReference type="PRINTS" id="PR01166">
    <property type="entry name" value="CYCOXIDASEII"/>
</dbReference>
<keyword evidence="8" id="KW-0249">Electron transport</keyword>
<comment type="caution">
    <text evidence="14">The sequence shown here is derived from an EMBL/GenBank/DDBJ whole genome shotgun (WGS) entry which is preliminary data.</text>
</comment>
<reference evidence="14 15" key="1">
    <citation type="submission" date="2024-02" db="EMBL/GenBank/DDBJ databases">
        <title>Haloferula sargassicola NBRC 104335.</title>
        <authorList>
            <person name="Ichikawa N."/>
            <person name="Katano-Makiyama Y."/>
            <person name="Hidaka K."/>
        </authorList>
    </citation>
    <scope>NUCLEOTIDE SEQUENCE [LARGE SCALE GENOMIC DNA]</scope>
    <source>
        <strain evidence="14 15">NBRC 104335</strain>
    </source>
</reference>
<evidence type="ECO:0000313" key="14">
    <source>
        <dbReference type="EMBL" id="GAA5483012.1"/>
    </source>
</evidence>
<dbReference type="InterPro" id="IPR001505">
    <property type="entry name" value="Copper_CuA"/>
</dbReference>
<name>A0ABP9UNL3_9BACT</name>
<organism evidence="14 15">
    <name type="scientific">Haloferula sargassicola</name>
    <dbReference type="NCBI Taxonomy" id="490096"/>
    <lineage>
        <taxon>Bacteria</taxon>
        <taxon>Pseudomonadati</taxon>
        <taxon>Verrucomicrobiota</taxon>
        <taxon>Verrucomicrobiia</taxon>
        <taxon>Verrucomicrobiales</taxon>
        <taxon>Verrucomicrobiaceae</taxon>
        <taxon>Haloferula</taxon>
    </lineage>
</organism>
<keyword evidence="15" id="KW-1185">Reference proteome</keyword>
<keyword evidence="9 12" id="KW-1133">Transmembrane helix</keyword>
<evidence type="ECO:0000256" key="4">
    <source>
        <dbReference type="ARBA" id="ARBA00022448"/>
    </source>
</evidence>
<evidence type="ECO:0000256" key="3">
    <source>
        <dbReference type="ARBA" id="ARBA00012949"/>
    </source>
</evidence>
<dbReference type="Proteomes" id="UP001476282">
    <property type="component" value="Unassembled WGS sequence"/>
</dbReference>
<dbReference type="Gene3D" id="2.60.40.420">
    <property type="entry name" value="Cupredoxins - blue copper proteins"/>
    <property type="match status" value="1"/>
</dbReference>
<keyword evidence="6" id="KW-0479">Metal-binding</keyword>
<dbReference type="PROSITE" id="PS50857">
    <property type="entry name" value="COX2_CUA"/>
    <property type="match status" value="1"/>
</dbReference>
<evidence type="ECO:0000256" key="11">
    <source>
        <dbReference type="ARBA" id="ARBA00023136"/>
    </source>
</evidence>
<evidence type="ECO:0000256" key="6">
    <source>
        <dbReference type="ARBA" id="ARBA00022723"/>
    </source>
</evidence>
<dbReference type="InterPro" id="IPR008972">
    <property type="entry name" value="Cupredoxin"/>
</dbReference>
<keyword evidence="5 12" id="KW-0812">Transmembrane</keyword>
<keyword evidence="11 12" id="KW-0472">Membrane</keyword>
<dbReference type="PROSITE" id="PS00078">
    <property type="entry name" value="COX2"/>
    <property type="match status" value="1"/>
</dbReference>
<evidence type="ECO:0000256" key="10">
    <source>
        <dbReference type="ARBA" id="ARBA00023008"/>
    </source>
</evidence>
<dbReference type="InterPro" id="IPR036257">
    <property type="entry name" value="Cyt_c_oxidase_su2_TM_sf"/>
</dbReference>
<keyword evidence="10" id="KW-0186">Copper</keyword>
<evidence type="ECO:0000256" key="1">
    <source>
        <dbReference type="ARBA" id="ARBA00004141"/>
    </source>
</evidence>
<accession>A0ABP9UNL3</accession>
<dbReference type="SUPFAM" id="SSF49503">
    <property type="entry name" value="Cupredoxins"/>
    <property type="match status" value="1"/>
</dbReference>
<comment type="similarity">
    <text evidence="2">Belongs to the cytochrome c oxidase subunit 2 family.</text>
</comment>
<dbReference type="SUPFAM" id="SSF81464">
    <property type="entry name" value="Cytochrome c oxidase subunit II-like, transmembrane region"/>
    <property type="match status" value="1"/>
</dbReference>